<feature type="transmembrane region" description="Helical" evidence="5">
    <location>
        <begin position="21"/>
        <end position="46"/>
    </location>
</feature>
<organism evidence="7 8">
    <name type="scientific">Collinsella tanakaei</name>
    <dbReference type="NCBI Taxonomy" id="626935"/>
    <lineage>
        <taxon>Bacteria</taxon>
        <taxon>Bacillati</taxon>
        <taxon>Actinomycetota</taxon>
        <taxon>Coriobacteriia</taxon>
        <taxon>Coriobacteriales</taxon>
        <taxon>Coriobacteriaceae</taxon>
        <taxon>Collinsella</taxon>
    </lineage>
</organism>
<feature type="transmembrane region" description="Helical" evidence="5">
    <location>
        <begin position="364"/>
        <end position="383"/>
    </location>
</feature>
<feature type="transmembrane region" description="Helical" evidence="5">
    <location>
        <begin position="208"/>
        <end position="228"/>
    </location>
</feature>
<evidence type="ECO:0000256" key="4">
    <source>
        <dbReference type="ARBA" id="ARBA00023136"/>
    </source>
</evidence>
<keyword evidence="2 5" id="KW-0812">Transmembrane</keyword>
<feature type="transmembrane region" description="Helical" evidence="5">
    <location>
        <begin position="82"/>
        <end position="103"/>
    </location>
</feature>
<proteinExistence type="predicted"/>
<comment type="caution">
    <text evidence="7">The sequence shown here is derived from an EMBL/GenBank/DDBJ whole genome shotgun (WGS) entry which is preliminary data.</text>
</comment>
<keyword evidence="4 5" id="KW-0472">Membrane</keyword>
<dbReference type="InterPro" id="IPR036259">
    <property type="entry name" value="MFS_trans_sf"/>
</dbReference>
<feature type="transmembrane region" description="Helical" evidence="5">
    <location>
        <begin position="115"/>
        <end position="133"/>
    </location>
</feature>
<evidence type="ECO:0000256" key="1">
    <source>
        <dbReference type="ARBA" id="ARBA00004651"/>
    </source>
</evidence>
<protein>
    <submittedName>
        <fullName evidence="7">MFS transporter</fullName>
    </submittedName>
</protein>
<name>A0A3E4QVY5_9ACTN</name>
<dbReference type="PRINTS" id="PR01036">
    <property type="entry name" value="TCRTETB"/>
</dbReference>
<dbReference type="EMBL" id="QSRJ01000003">
    <property type="protein sequence ID" value="RGL11251.1"/>
    <property type="molecule type" value="Genomic_DNA"/>
</dbReference>
<feature type="transmembrane region" description="Helical" evidence="5">
    <location>
        <begin position="168"/>
        <end position="187"/>
    </location>
</feature>
<feature type="transmembrane region" description="Helical" evidence="5">
    <location>
        <begin position="338"/>
        <end position="358"/>
    </location>
</feature>
<dbReference type="GO" id="GO:0005886">
    <property type="term" value="C:plasma membrane"/>
    <property type="evidence" value="ECO:0007669"/>
    <property type="project" value="UniProtKB-SubCell"/>
</dbReference>
<comment type="subcellular location">
    <subcellularLocation>
        <location evidence="1">Cell membrane</location>
        <topology evidence="1">Multi-pass membrane protein</topology>
    </subcellularLocation>
</comment>
<dbReference type="PROSITE" id="PS50850">
    <property type="entry name" value="MFS"/>
    <property type="match status" value="1"/>
</dbReference>
<accession>A0A3E4QVY5</accession>
<feature type="transmembrane region" description="Helical" evidence="5">
    <location>
        <begin position="52"/>
        <end position="75"/>
    </location>
</feature>
<dbReference type="Proteomes" id="UP000260943">
    <property type="component" value="Unassembled WGS sequence"/>
</dbReference>
<evidence type="ECO:0000256" key="3">
    <source>
        <dbReference type="ARBA" id="ARBA00022989"/>
    </source>
</evidence>
<reference evidence="7 8" key="1">
    <citation type="submission" date="2018-08" db="EMBL/GenBank/DDBJ databases">
        <title>A genome reference for cultivated species of the human gut microbiota.</title>
        <authorList>
            <person name="Zou Y."/>
            <person name="Xue W."/>
            <person name="Luo G."/>
        </authorList>
    </citation>
    <scope>NUCLEOTIDE SEQUENCE [LARGE SCALE GENOMIC DNA]</scope>
    <source>
        <strain evidence="7 8">TF08-14</strain>
    </source>
</reference>
<feature type="transmembrane region" description="Helical" evidence="5">
    <location>
        <begin position="271"/>
        <end position="292"/>
    </location>
</feature>
<dbReference type="SUPFAM" id="SSF103473">
    <property type="entry name" value="MFS general substrate transporter"/>
    <property type="match status" value="1"/>
</dbReference>
<dbReference type="PANTHER" id="PTHR23501:SF197">
    <property type="entry name" value="COMD"/>
    <property type="match status" value="1"/>
</dbReference>
<dbReference type="AlphaFoldDB" id="A0A3E4QVY5"/>
<sequence>MKETRTGGAYQPVGGLMTAGLMLALFIAALDSTVVATALPTISAALGGAAHYAWPMTAYLASSTVSTLLCGGLAFHFGLKRTYAFGLALFAAASALCAAAPTIEALAAFRLLQGIGGGLLEAGVFIAAAMMLPPRDRGPYLGAASAMYGVASVIGPVIGGAVAQGLSWHVIFVVNIPIAIVAFALSSRSLPGRGDGPRSAQFDAAGSALASLSVLSLVAVFSLAGGAFPLVSPRAAALVALFVILTFALYRVEAAASAPVIPMGLFYRPRVVAGFISGFCVQFALMAGVTYLPRLLQESMGIAAASSGAALIPMTLALMLGSNVSGALFRKNGRLRALAVRSSFVILAAAAAFIVGAQSLTAPLVTLLAAALGLGVGVGMPVSNLSAQTGADARDAGKATSTAMFFRGFGGTVSTAVCGMLAPAASPAGTTWVFCAVLVSAVVGLAVSIPIARRTSS</sequence>
<evidence type="ECO:0000313" key="7">
    <source>
        <dbReference type="EMBL" id="RGL11251.1"/>
    </source>
</evidence>
<dbReference type="InterPro" id="IPR020846">
    <property type="entry name" value="MFS_dom"/>
</dbReference>
<dbReference type="PANTHER" id="PTHR23501">
    <property type="entry name" value="MAJOR FACILITATOR SUPERFAMILY"/>
    <property type="match status" value="1"/>
</dbReference>
<feature type="transmembrane region" description="Helical" evidence="5">
    <location>
        <begin position="140"/>
        <end position="162"/>
    </location>
</feature>
<dbReference type="RefSeq" id="WP_117679256.1">
    <property type="nucleotide sequence ID" value="NZ_QSRJ01000003.1"/>
</dbReference>
<feature type="transmembrane region" description="Helical" evidence="5">
    <location>
        <begin position="234"/>
        <end position="250"/>
    </location>
</feature>
<dbReference type="GO" id="GO:0022857">
    <property type="term" value="F:transmembrane transporter activity"/>
    <property type="evidence" value="ECO:0007669"/>
    <property type="project" value="InterPro"/>
</dbReference>
<feature type="domain" description="Major facilitator superfamily (MFS) profile" evidence="6">
    <location>
        <begin position="17"/>
        <end position="456"/>
    </location>
</feature>
<dbReference type="InterPro" id="IPR011701">
    <property type="entry name" value="MFS"/>
</dbReference>
<gene>
    <name evidence="7" type="ORF">DXC81_03850</name>
</gene>
<evidence type="ECO:0000259" key="6">
    <source>
        <dbReference type="PROSITE" id="PS50850"/>
    </source>
</evidence>
<evidence type="ECO:0000256" key="5">
    <source>
        <dbReference type="SAM" id="Phobius"/>
    </source>
</evidence>
<keyword evidence="3 5" id="KW-1133">Transmembrane helix</keyword>
<evidence type="ECO:0000313" key="8">
    <source>
        <dbReference type="Proteomes" id="UP000260943"/>
    </source>
</evidence>
<feature type="transmembrane region" description="Helical" evidence="5">
    <location>
        <begin position="404"/>
        <end position="425"/>
    </location>
</feature>
<evidence type="ECO:0000256" key="2">
    <source>
        <dbReference type="ARBA" id="ARBA00022692"/>
    </source>
</evidence>
<feature type="transmembrane region" description="Helical" evidence="5">
    <location>
        <begin position="304"/>
        <end position="326"/>
    </location>
</feature>
<dbReference type="Gene3D" id="1.20.1250.20">
    <property type="entry name" value="MFS general substrate transporter like domains"/>
    <property type="match status" value="1"/>
</dbReference>
<dbReference type="Pfam" id="PF07690">
    <property type="entry name" value="MFS_1"/>
    <property type="match status" value="1"/>
</dbReference>
<feature type="transmembrane region" description="Helical" evidence="5">
    <location>
        <begin position="431"/>
        <end position="452"/>
    </location>
</feature>
<dbReference type="Gene3D" id="1.20.1720.10">
    <property type="entry name" value="Multidrug resistance protein D"/>
    <property type="match status" value="1"/>
</dbReference>